<name>A0A246FA07_PSENT</name>
<sequence length="1227" mass="132042">MSRAGWMRALRWSLGGLFGLILLLVIAVAGLFGTPSGSRAVLGWVPGLSVDAFDGRLAGGFRAKRLEWTDGTTHLLLDQPQIDWSPACLLRMTLCLHKVVANEVLLTLPPSEPSEASGPIELPELNLPLSLELGDIRIGRFLLDGQEQLRDAELAAHWDHEGLHIDSVKLSRDGLSLSLKGLLKPTQGWPLEAEGTLGLPAPGEKAWTLQLQAKGELMGHLKLQAQSSGYLNGNLDGDLQPLAENLPATALVTADGFKADASLPDTLTLNQLRLNASGNLEDGYQLAGAAMLPAEESPVVLTLRGRVDAEGADIAALDLSAAKDQRVALTGRLDWKDAFAANAQLDWLDFPWRRLYPEIEEPPVSVHTFKAEVSYSDGAYLGNFDGAFKGPAGDFTLASPVSGNLSEVFLPSLKLVAGQGRAEGHLKVGFADAVTWDAALDLSDLDPAYWLEEMPGRLGGPLRSKGSLKGEALSLDANLDLQGRLRGQPAIFKANATAAGPAWKVDGLALQLGDNRISGQAALDQRLSGRLDIALNRLGQLWPQLFGRLNGQLDVAGTLQAPQGQLKLDGQRVAYGDQGLRTLDLSASLDAAQRGRVNLTAQGLHSGDTDFGALKLEGSGDLKRQQLALNLQGKPVVLDLGLDGDWNGKDWRGRLAKGDVQSGGQDWRLQQPARLERLADGRINLGAHCWASGPASLCMEDQRLMPDPRLRMHLREFPLDSLARWLPDDFAWKGKLDGDVQLDLPASGPNGAILINADNGTLRIKEQEEWVDFPYQRLQLESRLTPRRIDTHLQFLGDKLGSLQAQVQLDPRPKAKPVNGTFSLDGLDISVARPFAPMVETLKGHLNGSGRISGGLLAPRVDGELRLNDGEISGGDLPTRFEQLQVMARIAGEQVDLSGDWKAGEHGNGSLSGRIAWLSGLDVDVKLRGSRLPVTVEPYANLEVEPDLKVQMTGERLAVSGSVQVPRGAITIRQLPPSTIKVSDDAVIVGAKQEPKSALALNMDIDVRVGSDKLTFSGFGLNAELAGQVHIGDNMDTRGELRLNNGRYRAYGQKLTIRRARLLFAGPIDQPFLDVEAIRKVDDVVAGLRLTGNAEQPRSEVFSEPAMSQQQALSYLVLGRPMSTGEDSNMLGEAALALGLAGSAPLTGEVAQRLGIQDFQLDTEGTGNSTSVVASGQLSDRLSLRYGVGVFEPANTIALRYLLSKKVYLEAASGLASSLDIFYKRDF</sequence>
<dbReference type="STRING" id="46680.GCA_000807755_00208"/>
<dbReference type="eggNOG" id="COG2911">
    <property type="taxonomic scope" value="Bacteria"/>
</dbReference>
<feature type="domain" description="Translocation and assembly module TamB C-terminal" evidence="5">
    <location>
        <begin position="904"/>
        <end position="1227"/>
    </location>
</feature>
<evidence type="ECO:0000256" key="4">
    <source>
        <dbReference type="ARBA" id="ARBA00023136"/>
    </source>
</evidence>
<dbReference type="InterPro" id="IPR007452">
    <property type="entry name" value="TamB_C"/>
</dbReference>
<keyword evidence="2" id="KW-0812">Transmembrane</keyword>
<dbReference type="EMBL" id="NJBA01000003">
    <property type="protein sequence ID" value="OWP51152.1"/>
    <property type="molecule type" value="Genomic_DNA"/>
</dbReference>
<accession>A0A246FA07</accession>
<dbReference type="PANTHER" id="PTHR36985">
    <property type="entry name" value="TRANSLOCATION AND ASSEMBLY MODULE SUBUNIT TAMB"/>
    <property type="match status" value="1"/>
</dbReference>
<evidence type="ECO:0000313" key="6">
    <source>
        <dbReference type="EMBL" id="OWP51152.1"/>
    </source>
</evidence>
<evidence type="ECO:0000256" key="2">
    <source>
        <dbReference type="ARBA" id="ARBA00022692"/>
    </source>
</evidence>
<evidence type="ECO:0000256" key="1">
    <source>
        <dbReference type="ARBA" id="ARBA00004167"/>
    </source>
</evidence>
<keyword evidence="4" id="KW-0472">Membrane</keyword>
<comment type="subcellular location">
    <subcellularLocation>
        <location evidence="1">Membrane</location>
        <topology evidence="1">Single-pass membrane protein</topology>
    </subcellularLocation>
</comment>
<evidence type="ECO:0000256" key="3">
    <source>
        <dbReference type="ARBA" id="ARBA00022989"/>
    </source>
</evidence>
<keyword evidence="3" id="KW-1133">Transmembrane helix</keyword>
<dbReference type="PANTHER" id="PTHR36985:SF1">
    <property type="entry name" value="TRANSLOCATION AND ASSEMBLY MODULE SUBUNIT TAMB"/>
    <property type="match status" value="1"/>
</dbReference>
<evidence type="ECO:0000313" key="7">
    <source>
        <dbReference type="Proteomes" id="UP000198145"/>
    </source>
</evidence>
<comment type="caution">
    <text evidence="6">The sequence shown here is derived from an EMBL/GenBank/DDBJ whole genome shotgun (WGS) entry which is preliminary data.</text>
</comment>
<dbReference type="GO" id="GO:0009306">
    <property type="term" value="P:protein secretion"/>
    <property type="evidence" value="ECO:0007669"/>
    <property type="project" value="InterPro"/>
</dbReference>
<evidence type="ECO:0000259" key="5">
    <source>
        <dbReference type="Pfam" id="PF04357"/>
    </source>
</evidence>
<dbReference type="Proteomes" id="UP000198145">
    <property type="component" value="Unassembled WGS sequence"/>
</dbReference>
<dbReference type="AlphaFoldDB" id="A0A246FA07"/>
<proteinExistence type="predicted"/>
<dbReference type="GO" id="GO:0005886">
    <property type="term" value="C:plasma membrane"/>
    <property type="evidence" value="ECO:0007669"/>
    <property type="project" value="InterPro"/>
</dbReference>
<dbReference type="Pfam" id="PF04357">
    <property type="entry name" value="TamB"/>
    <property type="match status" value="1"/>
</dbReference>
<gene>
    <name evidence="6" type="ORF">CEG18_09795</name>
</gene>
<dbReference type="GO" id="GO:0097347">
    <property type="term" value="C:TAM protein secretion complex"/>
    <property type="evidence" value="ECO:0007669"/>
    <property type="project" value="TreeGrafter"/>
</dbReference>
<organism evidence="6 7">
    <name type="scientific">Pseudomonas nitroreducens</name>
    <dbReference type="NCBI Taxonomy" id="46680"/>
    <lineage>
        <taxon>Bacteria</taxon>
        <taxon>Pseudomonadati</taxon>
        <taxon>Pseudomonadota</taxon>
        <taxon>Gammaproteobacteria</taxon>
        <taxon>Pseudomonadales</taxon>
        <taxon>Pseudomonadaceae</taxon>
        <taxon>Pseudomonas</taxon>
    </lineage>
</organism>
<reference evidence="6 7" key="1">
    <citation type="submission" date="2017-06" db="EMBL/GenBank/DDBJ databases">
        <title>Draft genome of Pseudomonas nitroreducens DF05.</title>
        <authorList>
            <person name="Iyer R."/>
        </authorList>
    </citation>
    <scope>NUCLEOTIDE SEQUENCE [LARGE SCALE GENOMIC DNA]</scope>
    <source>
        <strain evidence="6 7">DF05</strain>
    </source>
</reference>
<protein>
    <recommendedName>
        <fullName evidence="5">Translocation and assembly module TamB C-terminal domain-containing protein</fullName>
    </recommendedName>
</protein>